<dbReference type="EMBL" id="JWZX01000427">
    <property type="protein sequence ID" value="KOO53000.1"/>
    <property type="molecule type" value="Genomic_DNA"/>
</dbReference>
<proteinExistence type="predicted"/>
<evidence type="ECO:0000313" key="2">
    <source>
        <dbReference type="Proteomes" id="UP000037460"/>
    </source>
</evidence>
<accession>A0A0M0LPL6</accession>
<reference evidence="2" key="1">
    <citation type="journal article" date="2015" name="PLoS Genet.">
        <title>Genome Sequence and Transcriptome Analyses of Chrysochromulina tobin: Metabolic Tools for Enhanced Algal Fitness in the Prominent Order Prymnesiales (Haptophyceae).</title>
        <authorList>
            <person name="Hovde B.T."/>
            <person name="Deodato C.R."/>
            <person name="Hunsperger H.M."/>
            <person name="Ryken S.A."/>
            <person name="Yost W."/>
            <person name="Jha R.K."/>
            <person name="Patterson J."/>
            <person name="Monnat R.J. Jr."/>
            <person name="Barlow S.B."/>
            <person name="Starkenburg S.R."/>
            <person name="Cattolico R.A."/>
        </authorList>
    </citation>
    <scope>NUCLEOTIDE SEQUENCE</scope>
    <source>
        <strain evidence="2">CCMP291</strain>
    </source>
</reference>
<dbReference type="AlphaFoldDB" id="A0A0M0LPL6"/>
<comment type="caution">
    <text evidence="1">The sequence shown here is derived from an EMBL/GenBank/DDBJ whole genome shotgun (WGS) entry which is preliminary data.</text>
</comment>
<name>A0A0M0LPL6_9EUKA</name>
<keyword evidence="2" id="KW-1185">Reference proteome</keyword>
<evidence type="ECO:0000313" key="1">
    <source>
        <dbReference type="EMBL" id="KOO53000.1"/>
    </source>
</evidence>
<dbReference type="Proteomes" id="UP000037460">
    <property type="component" value="Unassembled WGS sequence"/>
</dbReference>
<organism evidence="1 2">
    <name type="scientific">Chrysochromulina tobinii</name>
    <dbReference type="NCBI Taxonomy" id="1460289"/>
    <lineage>
        <taxon>Eukaryota</taxon>
        <taxon>Haptista</taxon>
        <taxon>Haptophyta</taxon>
        <taxon>Prymnesiophyceae</taxon>
        <taxon>Prymnesiales</taxon>
        <taxon>Chrysochromulinaceae</taxon>
        <taxon>Chrysochromulina</taxon>
    </lineage>
</organism>
<gene>
    <name evidence="1" type="ORF">Ctob_010770</name>
</gene>
<protein>
    <submittedName>
        <fullName evidence="1">Uncharacterized protein</fullName>
    </submittedName>
</protein>
<sequence>MIVSSRKVLRTVDLAYSNSDIKEALIAKLRDRAAKVLPNGAGSVAQVLAAARRLDLPVLTSPQPPSPD</sequence>